<dbReference type="Proteomes" id="UP001352852">
    <property type="component" value="Unassembled WGS sequence"/>
</dbReference>
<comment type="caution">
    <text evidence="2">The sequence shown here is derived from an EMBL/GenBank/DDBJ whole genome shotgun (WGS) entry which is preliminary data.</text>
</comment>
<organism evidence="2 3">
    <name type="scientific">Characodon lateralis</name>
    <dbReference type="NCBI Taxonomy" id="208331"/>
    <lineage>
        <taxon>Eukaryota</taxon>
        <taxon>Metazoa</taxon>
        <taxon>Chordata</taxon>
        <taxon>Craniata</taxon>
        <taxon>Vertebrata</taxon>
        <taxon>Euteleostomi</taxon>
        <taxon>Actinopterygii</taxon>
        <taxon>Neopterygii</taxon>
        <taxon>Teleostei</taxon>
        <taxon>Neoteleostei</taxon>
        <taxon>Acanthomorphata</taxon>
        <taxon>Ovalentaria</taxon>
        <taxon>Atherinomorphae</taxon>
        <taxon>Cyprinodontiformes</taxon>
        <taxon>Goodeidae</taxon>
        <taxon>Characodon</taxon>
    </lineage>
</organism>
<sequence>MIKQCETDWPPWESSRARTIADLKEHKALPHQKHRVARGAAVERTTHGHTHVGRGPGLSPGPVMIVFLSAYFQKKMKNKGQNKPTEHIVMICKAPEKLQIMETKVSLLDPCILLFIRKS</sequence>
<accession>A0ABU7DV98</accession>
<feature type="region of interest" description="Disordered" evidence="1">
    <location>
        <begin position="30"/>
        <end position="57"/>
    </location>
</feature>
<protein>
    <submittedName>
        <fullName evidence="2">Uncharacterized protein</fullName>
    </submittedName>
</protein>
<evidence type="ECO:0000313" key="2">
    <source>
        <dbReference type="EMBL" id="MED6278961.1"/>
    </source>
</evidence>
<gene>
    <name evidence="2" type="ORF">CHARACLAT_029478</name>
</gene>
<evidence type="ECO:0000256" key="1">
    <source>
        <dbReference type="SAM" id="MobiDB-lite"/>
    </source>
</evidence>
<evidence type="ECO:0000313" key="3">
    <source>
        <dbReference type="Proteomes" id="UP001352852"/>
    </source>
</evidence>
<keyword evidence="3" id="KW-1185">Reference proteome</keyword>
<proteinExistence type="predicted"/>
<dbReference type="EMBL" id="JAHUTJ010036965">
    <property type="protein sequence ID" value="MED6278961.1"/>
    <property type="molecule type" value="Genomic_DNA"/>
</dbReference>
<name>A0ABU7DV98_9TELE</name>
<reference evidence="2 3" key="1">
    <citation type="submission" date="2021-06" db="EMBL/GenBank/DDBJ databases">
        <authorList>
            <person name="Palmer J.M."/>
        </authorList>
    </citation>
    <scope>NUCLEOTIDE SEQUENCE [LARGE SCALE GENOMIC DNA]</scope>
    <source>
        <strain evidence="2 3">CL_MEX2019</strain>
        <tissue evidence="2">Muscle</tissue>
    </source>
</reference>